<dbReference type="RefSeq" id="WP_028381200.1">
    <property type="nucleotide sequence ID" value="NZ_CAAAIT010000004.1"/>
</dbReference>
<reference evidence="2 3" key="1">
    <citation type="submission" date="2018-12" db="EMBL/GenBank/DDBJ databases">
        <authorList>
            <consortium name="Pathogen Informatics"/>
        </authorList>
    </citation>
    <scope>NUCLEOTIDE SEQUENCE [LARGE SCALE GENOMIC DNA]</scope>
    <source>
        <strain evidence="2 3">NCTC11976</strain>
    </source>
</reference>
<evidence type="ECO:0000256" key="1">
    <source>
        <dbReference type="SAM" id="MobiDB-lite"/>
    </source>
</evidence>
<evidence type="ECO:0000313" key="3">
    <source>
        <dbReference type="Proteomes" id="UP000277577"/>
    </source>
</evidence>
<keyword evidence="3" id="KW-1185">Reference proteome</keyword>
<sequence length="1212" mass="132225">MTMKNKEFLAALNNTPALRAAKPSDRDRALEAILLADERSQTAFEKAAVDHVAFWGTIDNTHLANLKARPQYSYSYDYLDLNPKTSDTFASMKQAAAEQRVKFALSGAAPDVLVGLLTTDFKDNGTILRQYVKSKETSLGLDGVLLNGVPWDPNDDKLLTQTALDKIRKEAANQLLLKVMANPGITDPKLFDDLAKAATPGDYHSAAKALATAAGMTAAPGKSLDETLTAFTDALVLSQDIIDAATKHREAIFDAPAIVGFERQLQKFKSSATDAEVLGMKTLLKEADQKTFTTDLAAHANLKEDPQNPYKARMAGLPEDKKKALATTHQQPLCEQYLKAKILSTNKLINDKHLIKALNDANKSKLITHLEKFTGADADDKAIIGKAVTDTNMATFKVALTKNAIKAIGAGGTPAHLTSLKELETAANKDLASFRKELAKKIPGVASFDFVQEKDLPELRKALGAQIGAFARNDRAAQFEAEVKKSRLDAGKPAATHKELVAVFKQLPDAKQLEILKDIDKTKKHELLISAKTKEELQYYLGTKNAEGGPLQLTRLVEENARAALFKQIHNPTVAKVLMGFEPSITPTPTMIDDINTALKSAAAPAAVDISQQANLKTVVDAISQACYSRQNDLSDAEFYKAFGFTDQSATTLGVSPIPAAAQAQHAVNVPLFAGLHGATLDAAEKEFVKVLLRVGEAIPGLPLSNDVDIRNAHKILRNNANVHNFLTELLKDPGVSDQLKEKVSREFTPDVYRELKGARLAQRFSGTDQNKLNVIGYVGKNLTDIQEKSPAVEKHKSHLEKLEEELEALPGLFSGANEPKAKNKAQKMIGEYRALSEQCGTIIEHLAKTKENLKVFRDNTPVSGAGANQEVIQKLAKLHERLDKEIKTIDEQLEFYKGVKTKIDGKDGAIANIEKVMQGKATVQVEKATVSYSVIPIGQEKTATLQSKAGENVGTTTAITNIDQSSPNYKIHEIPTKGNVFSADLVHKKDNPQRGRPGQPDEIDDPNGQARVTVNYHPEGQPSTSGSKPISVSLPIVAKDKNYLAEQCMEAAKQLLKDWDGKSPIRLRGVNGKEKELAYLWTAVCVLGEHHPKFSMDKIEFRGSCAWRPDQGKDKELGGIRGKSFTKTSLYNTVFKGTARGLVEEVEREFKAMVDPKKRDQVDKTVVSATSLFRDKMSQGRPSDIASIVELDKGKQVPRAPSLGLSSGDED</sequence>
<feature type="region of interest" description="Disordered" evidence="1">
    <location>
        <begin position="1185"/>
        <end position="1212"/>
    </location>
</feature>
<dbReference type="Proteomes" id="UP000277577">
    <property type="component" value="Chromosome"/>
</dbReference>
<name>A0ABY6T6V4_9GAMM</name>
<gene>
    <name evidence="2" type="ORF">NCTC11976_01316</name>
</gene>
<feature type="region of interest" description="Disordered" evidence="1">
    <location>
        <begin position="989"/>
        <end position="1029"/>
    </location>
</feature>
<dbReference type="EMBL" id="LR134173">
    <property type="protein sequence ID" value="VEB35359.1"/>
    <property type="molecule type" value="Genomic_DNA"/>
</dbReference>
<protein>
    <submittedName>
        <fullName evidence="2">Interaptin</fullName>
    </submittedName>
</protein>
<organism evidence="2 3">
    <name type="scientific">Legionella cherrii</name>
    <dbReference type="NCBI Taxonomy" id="28084"/>
    <lineage>
        <taxon>Bacteria</taxon>
        <taxon>Pseudomonadati</taxon>
        <taxon>Pseudomonadota</taxon>
        <taxon>Gammaproteobacteria</taxon>
        <taxon>Legionellales</taxon>
        <taxon>Legionellaceae</taxon>
        <taxon>Legionella</taxon>
    </lineage>
</organism>
<accession>A0ABY6T6V4</accession>
<evidence type="ECO:0000313" key="2">
    <source>
        <dbReference type="EMBL" id="VEB35359.1"/>
    </source>
</evidence>
<proteinExistence type="predicted"/>